<dbReference type="InterPro" id="IPR025326">
    <property type="entry name" value="DUF4232"/>
</dbReference>
<reference evidence="4 5" key="1">
    <citation type="submission" date="2019-04" db="EMBL/GenBank/DDBJ databases">
        <title>Streptomyces lasaliensis sp. nov., an Actinomycete isolated from soil which produces the polyether antibiotic lasalocid.</title>
        <authorList>
            <person name="Erwin G."/>
            <person name="Haber C."/>
        </authorList>
    </citation>
    <scope>NUCLEOTIDE SEQUENCE [LARGE SCALE GENOMIC DNA]</scope>
    <source>
        <strain evidence="4 5">X-537</strain>
    </source>
</reference>
<accession>A0A4U5WMG8</accession>
<evidence type="ECO:0000313" key="5">
    <source>
        <dbReference type="Proteomes" id="UP000305929"/>
    </source>
</evidence>
<feature type="region of interest" description="Disordered" evidence="1">
    <location>
        <begin position="30"/>
        <end position="52"/>
    </location>
</feature>
<organism evidence="4 5">
    <name type="scientific">Streptomyces lasalocidi</name>
    <name type="common">Streptomyces lasaliensis</name>
    <dbReference type="NCBI Taxonomy" id="324833"/>
    <lineage>
        <taxon>Bacteria</taxon>
        <taxon>Bacillati</taxon>
        <taxon>Actinomycetota</taxon>
        <taxon>Actinomycetes</taxon>
        <taxon>Kitasatosporales</taxon>
        <taxon>Streptomycetaceae</taxon>
        <taxon>Streptomyces</taxon>
    </lineage>
</organism>
<proteinExistence type="predicted"/>
<dbReference type="Proteomes" id="UP000305929">
    <property type="component" value="Unassembled WGS sequence"/>
</dbReference>
<evidence type="ECO:0000256" key="1">
    <source>
        <dbReference type="SAM" id="MobiDB-lite"/>
    </source>
</evidence>
<dbReference type="RefSeq" id="WP_137309133.1">
    <property type="nucleotide sequence ID" value="NZ_SZNQ01000001.1"/>
</dbReference>
<comment type="caution">
    <text evidence="4">The sequence shown here is derived from an EMBL/GenBank/DDBJ whole genome shotgun (WGS) entry which is preliminary data.</text>
</comment>
<feature type="domain" description="DUF4232" evidence="3">
    <location>
        <begin position="176"/>
        <end position="311"/>
    </location>
</feature>
<dbReference type="AlphaFoldDB" id="A0A4U5WMG8"/>
<dbReference type="OrthoDB" id="3827416at2"/>
<feature type="signal peptide" evidence="2">
    <location>
        <begin position="1"/>
        <end position="28"/>
    </location>
</feature>
<keyword evidence="5" id="KW-1185">Reference proteome</keyword>
<dbReference type="EMBL" id="SZNQ01000001">
    <property type="protein sequence ID" value="TKT03279.1"/>
    <property type="molecule type" value="Genomic_DNA"/>
</dbReference>
<name>A0A4U5WMG8_STRLS</name>
<evidence type="ECO:0000259" key="3">
    <source>
        <dbReference type="Pfam" id="PF14016"/>
    </source>
</evidence>
<evidence type="ECO:0000313" key="4">
    <source>
        <dbReference type="EMBL" id="TKT03279.1"/>
    </source>
</evidence>
<dbReference type="PROSITE" id="PS51257">
    <property type="entry name" value="PROKAR_LIPOPROTEIN"/>
    <property type="match status" value="1"/>
</dbReference>
<keyword evidence="2" id="KW-0732">Signal</keyword>
<sequence>MPRPVPLVLPALAAAVLLLTTACGTEHAGRGVDAGAATPGGRTAVTDPPVDGVRVTSVTLPAATPTPSPTRGGHGVHADPLPTGTPAATGVSAAYEVTNNGPVAMTYTIVFTFADDAGGAMDNRTRTVAGVGPGRTVRGTVTMETLPPGASPVTRVKVLRVTKVPASEAPAAPGVCPPSGIRVTADDGDAAMGLRVVGLRLDNCGTRAVSLHGYPDLTLLDADREPVHGVRILHGSGGIATVTGFDDPPRPLTLAPGRSASAGLMWRNTTGSGAAVDVPYVRVRALPGADPVTVTPHLDLGTTGELGVSAWKPVP</sequence>
<evidence type="ECO:0000256" key="2">
    <source>
        <dbReference type="SAM" id="SignalP"/>
    </source>
</evidence>
<protein>
    <submittedName>
        <fullName evidence="4">DUF4232 domain-containing protein</fullName>
    </submittedName>
</protein>
<dbReference type="Pfam" id="PF14016">
    <property type="entry name" value="DUF4232"/>
    <property type="match status" value="1"/>
</dbReference>
<feature type="chain" id="PRO_5039013267" evidence="2">
    <location>
        <begin position="29"/>
        <end position="315"/>
    </location>
</feature>
<gene>
    <name evidence="4" type="ORF">E4U91_26445</name>
</gene>